<evidence type="ECO:0000313" key="1">
    <source>
        <dbReference type="EMBL" id="MDI9861936.1"/>
    </source>
</evidence>
<gene>
    <name evidence="1" type="ORF">QM524_22125</name>
</gene>
<organism evidence="1 2">
    <name type="scientific">Flectobacillus roseus</name>
    <dbReference type="NCBI Taxonomy" id="502259"/>
    <lineage>
        <taxon>Bacteria</taxon>
        <taxon>Pseudomonadati</taxon>
        <taxon>Bacteroidota</taxon>
        <taxon>Cytophagia</taxon>
        <taxon>Cytophagales</taxon>
        <taxon>Flectobacillaceae</taxon>
        <taxon>Flectobacillus</taxon>
    </lineage>
</organism>
<comment type="caution">
    <text evidence="1">The sequence shown here is derived from an EMBL/GenBank/DDBJ whole genome shotgun (WGS) entry which is preliminary data.</text>
</comment>
<name>A0ABT6YEB5_9BACT</name>
<protein>
    <recommendedName>
        <fullName evidence="3">DUF3006 domain-containing protein</fullName>
    </recommendedName>
</protein>
<dbReference type="RefSeq" id="WP_283346271.1">
    <property type="nucleotide sequence ID" value="NZ_JASHIF010000024.1"/>
</dbReference>
<evidence type="ECO:0000313" key="2">
    <source>
        <dbReference type="Proteomes" id="UP001236507"/>
    </source>
</evidence>
<keyword evidence="2" id="KW-1185">Reference proteome</keyword>
<dbReference type="Proteomes" id="UP001236507">
    <property type="component" value="Unassembled WGS sequence"/>
</dbReference>
<evidence type="ECO:0008006" key="3">
    <source>
        <dbReference type="Google" id="ProtNLM"/>
    </source>
</evidence>
<proteinExistence type="predicted"/>
<dbReference type="EMBL" id="JASHIF010000024">
    <property type="protein sequence ID" value="MDI9861936.1"/>
    <property type="molecule type" value="Genomic_DNA"/>
</dbReference>
<accession>A0ABT6YEB5</accession>
<sequence length="87" mass="10139">MLTAVEGVYDNGQIILTEVPKFTHKVKVFVMFTEEVVNDQTTVESNLVPAHTLKGSLRGTWKNIDDKDKEEIHKHFDNIRNEWERDI</sequence>
<reference evidence="1 2" key="1">
    <citation type="submission" date="2023-05" db="EMBL/GenBank/DDBJ databases">
        <title>Novel species of genus Flectobacillus isolated from stream in China.</title>
        <authorList>
            <person name="Lu H."/>
        </authorList>
    </citation>
    <scope>NUCLEOTIDE SEQUENCE [LARGE SCALE GENOMIC DNA]</scope>
    <source>
        <strain evidence="1 2">KCTC 42575</strain>
    </source>
</reference>